<proteinExistence type="predicted"/>
<evidence type="ECO:0000313" key="3">
    <source>
        <dbReference type="Proteomes" id="UP000600214"/>
    </source>
</evidence>
<evidence type="ECO:0008006" key="4">
    <source>
        <dbReference type="Google" id="ProtNLM"/>
    </source>
</evidence>
<sequence length="141" mass="15646">MKNLLLLPVLVLAVHFHSFAQCSEEVILSASKTEYLNGSDVLQRTVDESSTIEISKTKVVIKPGNVDQVMIGTITSDTCNWKTPYTEGLTVIHASFDDPSAEPRHATLKVEGIAGKITFLMEIQEMPDRKIRVSIDKFAKK</sequence>
<accession>A0ABQ1YDX1</accession>
<feature type="chain" id="PRO_5045119820" description="Lipocalin-like domain-containing protein" evidence="1">
    <location>
        <begin position="21"/>
        <end position="141"/>
    </location>
</feature>
<keyword evidence="3" id="KW-1185">Reference proteome</keyword>
<dbReference type="RefSeq" id="WP_188928019.1">
    <property type="nucleotide sequence ID" value="NZ_BMIA01000001.1"/>
</dbReference>
<dbReference type="Proteomes" id="UP000600214">
    <property type="component" value="Unassembled WGS sequence"/>
</dbReference>
<gene>
    <name evidence="2" type="ORF">GCM10007423_03220</name>
</gene>
<protein>
    <recommendedName>
        <fullName evidence="4">Lipocalin-like domain-containing protein</fullName>
    </recommendedName>
</protein>
<dbReference type="EMBL" id="BMIA01000001">
    <property type="protein sequence ID" value="GGH21820.1"/>
    <property type="molecule type" value="Genomic_DNA"/>
</dbReference>
<name>A0ABQ1YDX1_9BACT</name>
<feature type="signal peptide" evidence="1">
    <location>
        <begin position="1"/>
        <end position="20"/>
    </location>
</feature>
<comment type="caution">
    <text evidence="2">The sequence shown here is derived from an EMBL/GenBank/DDBJ whole genome shotgun (WGS) entry which is preliminary data.</text>
</comment>
<evidence type="ECO:0000313" key="2">
    <source>
        <dbReference type="EMBL" id="GGH21820.1"/>
    </source>
</evidence>
<reference evidence="3" key="1">
    <citation type="journal article" date="2019" name="Int. J. Syst. Evol. Microbiol.">
        <title>The Global Catalogue of Microorganisms (GCM) 10K type strain sequencing project: providing services to taxonomists for standard genome sequencing and annotation.</title>
        <authorList>
            <consortium name="The Broad Institute Genomics Platform"/>
            <consortium name="The Broad Institute Genome Sequencing Center for Infectious Disease"/>
            <person name="Wu L."/>
            <person name="Ma J."/>
        </authorList>
    </citation>
    <scope>NUCLEOTIDE SEQUENCE [LARGE SCALE GENOMIC DNA]</scope>
    <source>
        <strain evidence="3">CGMCC 1.15288</strain>
    </source>
</reference>
<evidence type="ECO:0000256" key="1">
    <source>
        <dbReference type="SAM" id="SignalP"/>
    </source>
</evidence>
<keyword evidence="1" id="KW-0732">Signal</keyword>
<organism evidence="2 3">
    <name type="scientific">Dyadobacter endophyticus</name>
    <dbReference type="NCBI Taxonomy" id="1749036"/>
    <lineage>
        <taxon>Bacteria</taxon>
        <taxon>Pseudomonadati</taxon>
        <taxon>Bacteroidota</taxon>
        <taxon>Cytophagia</taxon>
        <taxon>Cytophagales</taxon>
        <taxon>Spirosomataceae</taxon>
        <taxon>Dyadobacter</taxon>
    </lineage>
</organism>